<evidence type="ECO:0000259" key="8">
    <source>
        <dbReference type="Pfam" id="PF05193"/>
    </source>
</evidence>
<evidence type="ECO:0000256" key="6">
    <source>
        <dbReference type="SAM" id="SignalP"/>
    </source>
</evidence>
<evidence type="ECO:0000256" key="5">
    <source>
        <dbReference type="ARBA" id="ARBA00023049"/>
    </source>
</evidence>
<evidence type="ECO:0000256" key="4">
    <source>
        <dbReference type="ARBA" id="ARBA00022833"/>
    </source>
</evidence>
<keyword evidence="5" id="KW-0482">Metalloprotease</keyword>
<dbReference type="Pfam" id="PF05193">
    <property type="entry name" value="Peptidase_M16_C"/>
    <property type="match status" value="1"/>
</dbReference>
<dbReference type="KEGG" id="chyd:H4K34_12155"/>
<dbReference type="Gene3D" id="3.30.830.10">
    <property type="entry name" value="Metalloenzyme, LuxS/M16 peptidase-like"/>
    <property type="match status" value="2"/>
</dbReference>
<name>A0A7H0VBM9_9FLAO</name>
<protein>
    <submittedName>
        <fullName evidence="9">Insulinase family protein</fullName>
    </submittedName>
</protein>
<dbReference type="Proteomes" id="UP000516305">
    <property type="component" value="Chromosome"/>
</dbReference>
<evidence type="ECO:0000259" key="7">
    <source>
        <dbReference type="Pfam" id="PF00675"/>
    </source>
</evidence>
<dbReference type="InterPro" id="IPR011765">
    <property type="entry name" value="Pept_M16_N"/>
</dbReference>
<dbReference type="InterPro" id="IPR050626">
    <property type="entry name" value="Peptidase_M16"/>
</dbReference>
<evidence type="ECO:0000313" key="10">
    <source>
        <dbReference type="Proteomes" id="UP000516305"/>
    </source>
</evidence>
<evidence type="ECO:0000256" key="3">
    <source>
        <dbReference type="ARBA" id="ARBA00022801"/>
    </source>
</evidence>
<gene>
    <name evidence="9" type="ORF">H4K34_12155</name>
</gene>
<feature type="domain" description="Peptidase M16 N-terminal" evidence="7">
    <location>
        <begin position="36"/>
        <end position="149"/>
    </location>
</feature>
<dbReference type="SUPFAM" id="SSF63411">
    <property type="entry name" value="LuxS/MPP-like metallohydrolase"/>
    <property type="match status" value="2"/>
</dbReference>
<dbReference type="InterPro" id="IPR011249">
    <property type="entry name" value="Metalloenz_LuxS/M16"/>
</dbReference>
<dbReference type="GO" id="GO:0008237">
    <property type="term" value="F:metallopeptidase activity"/>
    <property type="evidence" value="ECO:0007669"/>
    <property type="project" value="UniProtKB-KW"/>
</dbReference>
<evidence type="ECO:0000313" key="9">
    <source>
        <dbReference type="EMBL" id="QNR23127.1"/>
    </source>
</evidence>
<proteinExistence type="inferred from homology"/>
<accession>A0A7H0VBM9</accession>
<sequence>MKKKLLGLILLLGFGSAQAQTDIKFEEYDLPNGLHVILHEDHSTPIVAVSVLYHVGSKNEKEGRSGFAHFFEHLMFEGSPNIERGEYMKIVQANGGALNANTSFDRTYYYEILPSNQLELGLWLESERMLQATVDLEGVETQREVVKEEKRLRIDNQPYGSFQAKMFGAAFGDSYYGIPPIGTMEDLNAAETADFTDFYETFYVPNNATLSIAGDIDPKQAKAWIEKYFSGIPAGTKEIPRPTEEPAGLSGEVIDTIYDNIQLPGIIMGYRSPKQGTKEAYAMDMISTILSDGQSSRLYKSLVDDQQLGLVIQSFPFTLENAGVFITFGLANQGVDLNDFIAAIDTEISKMTTEMISEKEYTKIQNQLENDFVSTNGSMAGIAESLADNHVYLGDANLINTEIEEYRNIDREFILAVAKKYLRPENRVVLVYLPKNEQ</sequence>
<keyword evidence="3" id="KW-0378">Hydrolase</keyword>
<reference evidence="9 10" key="1">
    <citation type="submission" date="2020-08" db="EMBL/GenBank/DDBJ databases">
        <title>Croceimicrobium hydrocarbonivorans gen. nov., sp. nov., a novel marine bacterium isolated from a bacterial consortium that degrades polyethylene terephthalate.</title>
        <authorList>
            <person name="Liu R."/>
        </authorList>
    </citation>
    <scope>NUCLEOTIDE SEQUENCE [LARGE SCALE GENOMIC DNA]</scope>
    <source>
        <strain evidence="9 10">A20-9</strain>
    </source>
</reference>
<dbReference type="GO" id="GO:0046872">
    <property type="term" value="F:metal ion binding"/>
    <property type="evidence" value="ECO:0007669"/>
    <property type="project" value="InterPro"/>
</dbReference>
<comment type="similarity">
    <text evidence="1">Belongs to the peptidase M16 family.</text>
</comment>
<dbReference type="InterPro" id="IPR007863">
    <property type="entry name" value="Peptidase_M16_C"/>
</dbReference>
<keyword evidence="6" id="KW-0732">Signal</keyword>
<feature type="chain" id="PRO_5028972939" evidence="6">
    <location>
        <begin position="20"/>
        <end position="438"/>
    </location>
</feature>
<organism evidence="9 10">
    <name type="scientific">Croceimicrobium hydrocarbonivorans</name>
    <dbReference type="NCBI Taxonomy" id="2761580"/>
    <lineage>
        <taxon>Bacteria</taxon>
        <taxon>Pseudomonadati</taxon>
        <taxon>Bacteroidota</taxon>
        <taxon>Flavobacteriia</taxon>
        <taxon>Flavobacteriales</taxon>
        <taxon>Owenweeksiaceae</taxon>
        <taxon>Croceimicrobium</taxon>
    </lineage>
</organism>
<dbReference type="PANTHER" id="PTHR43690:SF17">
    <property type="entry name" value="PROTEIN YHJJ"/>
    <property type="match status" value="1"/>
</dbReference>
<keyword evidence="2" id="KW-0645">Protease</keyword>
<dbReference type="GO" id="GO:0006508">
    <property type="term" value="P:proteolysis"/>
    <property type="evidence" value="ECO:0007669"/>
    <property type="project" value="UniProtKB-KW"/>
</dbReference>
<dbReference type="PANTHER" id="PTHR43690">
    <property type="entry name" value="NARDILYSIN"/>
    <property type="match status" value="1"/>
</dbReference>
<keyword evidence="4" id="KW-0862">Zinc</keyword>
<dbReference type="AlphaFoldDB" id="A0A7H0VBM9"/>
<evidence type="ECO:0000256" key="1">
    <source>
        <dbReference type="ARBA" id="ARBA00007261"/>
    </source>
</evidence>
<dbReference type="Pfam" id="PF00675">
    <property type="entry name" value="Peptidase_M16"/>
    <property type="match status" value="1"/>
</dbReference>
<feature type="signal peptide" evidence="6">
    <location>
        <begin position="1"/>
        <end position="19"/>
    </location>
</feature>
<evidence type="ECO:0000256" key="2">
    <source>
        <dbReference type="ARBA" id="ARBA00022670"/>
    </source>
</evidence>
<keyword evidence="10" id="KW-1185">Reference proteome</keyword>
<dbReference type="RefSeq" id="WP_210757663.1">
    <property type="nucleotide sequence ID" value="NZ_CP060139.1"/>
</dbReference>
<dbReference type="EMBL" id="CP060139">
    <property type="protein sequence ID" value="QNR23127.1"/>
    <property type="molecule type" value="Genomic_DNA"/>
</dbReference>
<feature type="domain" description="Peptidase M16 C-terminal" evidence="8">
    <location>
        <begin position="193"/>
        <end position="368"/>
    </location>
</feature>